<reference evidence="3 4" key="1">
    <citation type="submission" date="2016-04" db="EMBL/GenBank/DDBJ databases">
        <title>A degradative enzymes factory behind the ericoid mycorrhizal symbiosis.</title>
        <authorList>
            <consortium name="DOE Joint Genome Institute"/>
            <person name="Martino E."/>
            <person name="Morin E."/>
            <person name="Grelet G."/>
            <person name="Kuo A."/>
            <person name="Kohler A."/>
            <person name="Daghino S."/>
            <person name="Barry K."/>
            <person name="Choi C."/>
            <person name="Cichocki N."/>
            <person name="Clum A."/>
            <person name="Copeland A."/>
            <person name="Hainaut M."/>
            <person name="Haridas S."/>
            <person name="Labutti K."/>
            <person name="Lindquist E."/>
            <person name="Lipzen A."/>
            <person name="Khouja H.-R."/>
            <person name="Murat C."/>
            <person name="Ohm R."/>
            <person name="Olson A."/>
            <person name="Spatafora J."/>
            <person name="Veneault-Fourrey C."/>
            <person name="Henrissat B."/>
            <person name="Grigoriev I."/>
            <person name="Martin F."/>
            <person name="Perotto S."/>
        </authorList>
    </citation>
    <scope>NUCLEOTIDE SEQUENCE [LARGE SCALE GENOMIC DNA]</scope>
    <source>
        <strain evidence="3 4">E</strain>
    </source>
</reference>
<dbReference type="STRING" id="1095630.A0A2J6SGJ9"/>
<sequence length="618" mass="69080">MFQWYQAAGICYAYLSDVESCEDPTKEQSSFARSRWFTRGWTLQELLAPGELVFLGSDWAEIGTKRSLCATVSSVTCISQKALEECCWSEYSVAQKMSWAAGRKTTRLEDEAYCLMGLFDVNMPLLYGEGRKAFLRLQQEILRQFDDASIFAWSYPVKMHSYTRISGLFAHSPEYFKDASKIELLGPEHGMEAESPFQVVNRHIRLRQRMVHQVEAIRLERLPGTPLLYNVIEIKRGIETSEDNLSVSERTSPTDQKPEAAVNTKASWQADLSHFRDDGRPVPPPIITIETEDTPADPSLDNPGRLDENPSKIAENRRLGDDLGLMQGGASEDAPPTPSLGSEGLVALEKQWYNYIYEPAIIVQLRCHIGHHRLGIILSKSFISKDGSILWRLHNPSIVAMPPGPETSLPSLTTVYANLVTKITDTPFVGADPSLWSEIRIGSLSAAGYDVHQDCGPGWEFDRPRSVLIRRESPNADGSNLTKCVLFALFYRTSDEETASPARAFFLSLAESKPNSEETGNLDFVVGVIMSAPLRTSAFKASDYELYSFDLGKERWVEVPLGNGQALVLKYREGTGIRFVNVATKTLSQDKAAGPVPHDITHTLWLRSKIFPMLKSLK</sequence>
<dbReference type="InParanoid" id="A0A2J6SGJ9"/>
<dbReference type="InterPro" id="IPR058525">
    <property type="entry name" value="DUF8212"/>
</dbReference>
<feature type="domain" description="DUF8212" evidence="2">
    <location>
        <begin position="132"/>
        <end position="155"/>
    </location>
</feature>
<dbReference type="RefSeq" id="XP_024726778.1">
    <property type="nucleotide sequence ID" value="XM_024877564.1"/>
</dbReference>
<feature type="region of interest" description="Disordered" evidence="1">
    <location>
        <begin position="272"/>
        <end position="313"/>
    </location>
</feature>
<evidence type="ECO:0000313" key="4">
    <source>
        <dbReference type="Proteomes" id="UP000235371"/>
    </source>
</evidence>
<accession>A0A2J6SGJ9</accession>
<keyword evidence="4" id="KW-1185">Reference proteome</keyword>
<name>A0A2J6SGJ9_9HELO</name>
<organism evidence="3 4">
    <name type="scientific">Hyaloscypha bicolor E</name>
    <dbReference type="NCBI Taxonomy" id="1095630"/>
    <lineage>
        <taxon>Eukaryota</taxon>
        <taxon>Fungi</taxon>
        <taxon>Dikarya</taxon>
        <taxon>Ascomycota</taxon>
        <taxon>Pezizomycotina</taxon>
        <taxon>Leotiomycetes</taxon>
        <taxon>Helotiales</taxon>
        <taxon>Hyaloscyphaceae</taxon>
        <taxon>Hyaloscypha</taxon>
        <taxon>Hyaloscypha bicolor</taxon>
    </lineage>
</organism>
<evidence type="ECO:0000313" key="3">
    <source>
        <dbReference type="EMBL" id="PMD49874.1"/>
    </source>
</evidence>
<evidence type="ECO:0000259" key="2">
    <source>
        <dbReference type="Pfam" id="PF26640"/>
    </source>
</evidence>
<proteinExistence type="predicted"/>
<dbReference type="Proteomes" id="UP000235371">
    <property type="component" value="Unassembled WGS sequence"/>
</dbReference>
<dbReference type="OrthoDB" id="674604at2759"/>
<evidence type="ECO:0000256" key="1">
    <source>
        <dbReference type="SAM" id="MobiDB-lite"/>
    </source>
</evidence>
<dbReference type="PANTHER" id="PTHR10622">
    <property type="entry name" value="HET DOMAIN-CONTAINING PROTEIN"/>
    <property type="match status" value="1"/>
</dbReference>
<dbReference type="GeneID" id="36585641"/>
<dbReference type="Pfam" id="PF26640">
    <property type="entry name" value="DUF8212"/>
    <property type="match status" value="1"/>
</dbReference>
<gene>
    <name evidence="3" type="ORF">K444DRAFT_577101</name>
</gene>
<dbReference type="PANTHER" id="PTHR10622:SF10">
    <property type="entry name" value="HET DOMAIN-CONTAINING PROTEIN"/>
    <property type="match status" value="1"/>
</dbReference>
<dbReference type="AlphaFoldDB" id="A0A2J6SGJ9"/>
<protein>
    <recommendedName>
        <fullName evidence="2">DUF8212 domain-containing protein</fullName>
    </recommendedName>
</protein>
<dbReference type="EMBL" id="KZ613919">
    <property type="protein sequence ID" value="PMD49874.1"/>
    <property type="molecule type" value="Genomic_DNA"/>
</dbReference>
<feature type="compositionally biased region" description="Basic and acidic residues" evidence="1">
    <location>
        <begin position="304"/>
        <end position="313"/>
    </location>
</feature>